<dbReference type="KEGG" id="gfs:119644023"/>
<feature type="compositionally biased region" description="Basic and acidic residues" evidence="2">
    <location>
        <begin position="165"/>
        <end position="178"/>
    </location>
</feature>
<feature type="chain" id="PRO_5038886188" evidence="3">
    <location>
        <begin position="28"/>
        <end position="394"/>
    </location>
</feature>
<organism evidence="4 5">
    <name type="scientific">Glossina fuscipes</name>
    <dbReference type="NCBI Taxonomy" id="7396"/>
    <lineage>
        <taxon>Eukaryota</taxon>
        <taxon>Metazoa</taxon>
        <taxon>Ecdysozoa</taxon>
        <taxon>Arthropoda</taxon>
        <taxon>Hexapoda</taxon>
        <taxon>Insecta</taxon>
        <taxon>Pterygota</taxon>
        <taxon>Neoptera</taxon>
        <taxon>Endopterygota</taxon>
        <taxon>Diptera</taxon>
        <taxon>Brachycera</taxon>
        <taxon>Muscomorpha</taxon>
        <taxon>Hippoboscoidea</taxon>
        <taxon>Glossinidae</taxon>
        <taxon>Glossina</taxon>
    </lineage>
</organism>
<keyword evidence="4" id="KW-1185">Reference proteome</keyword>
<reference evidence="5" key="1">
    <citation type="submission" date="2025-08" db="UniProtKB">
        <authorList>
            <consortium name="RefSeq"/>
        </authorList>
    </citation>
    <scope>IDENTIFICATION</scope>
    <source>
        <tissue evidence="5">Whole body pupa</tissue>
    </source>
</reference>
<protein>
    <submittedName>
        <fullName evidence="5">rRNA-processing protein EBP2-like</fullName>
    </submittedName>
</protein>
<evidence type="ECO:0000256" key="1">
    <source>
        <dbReference type="SAM" id="Coils"/>
    </source>
</evidence>
<gene>
    <name evidence="5" type="primary">LOC119644023</name>
</gene>
<sequence>MSKLLNYFEVLFVHLLLLSVKWVTTQALQHKSFPWQNNDKFFKLNFRTANDVLLQAALDRLNFNIKANELELNRRVQAINSLYNEVTEWARNEYQTVIDYQNKMCQDEQQQPIYQNELDANGDRNGVEEKEKMVIEHETEQMQPHGSDLNENQLYDDRKEEEENEKLQQSKLDLNRDQDYDDQIEQTSPDYEDEFPLQDKLGLNHGLDDDQIEQTSPDYEDEFPLQDKLGLNHGLDDDNGREKVDFDRDEGDDEEEDETHQLKSDTNQVQGDSGIEEVRKVEEEYVNENQKLDYDNLEKLSTELLKLSENFKILEHEIESHMLMIGEHINEYQASLGRLNTLEEEVENEDEDEDENESRESYVKYNFAFRNNLHNLLEAIESDISNWDIDKSQN</sequence>
<keyword evidence="1" id="KW-0175">Coiled coil</keyword>
<dbReference type="RefSeq" id="XP_037899484.1">
    <property type="nucleotide sequence ID" value="XM_038043556.1"/>
</dbReference>
<feature type="signal peptide" evidence="3">
    <location>
        <begin position="1"/>
        <end position="27"/>
    </location>
</feature>
<keyword evidence="3" id="KW-0732">Signal</keyword>
<feature type="compositionally biased region" description="Basic and acidic residues" evidence="2">
    <location>
        <begin position="234"/>
        <end position="246"/>
    </location>
</feature>
<feature type="coiled-coil region" evidence="1">
    <location>
        <begin position="297"/>
        <end position="359"/>
    </location>
</feature>
<proteinExistence type="predicted"/>
<evidence type="ECO:0000313" key="4">
    <source>
        <dbReference type="Proteomes" id="UP000092443"/>
    </source>
</evidence>
<name>A0A9C5ZM77_9MUSC</name>
<dbReference type="AlphaFoldDB" id="A0A9C5ZM77"/>
<feature type="region of interest" description="Disordered" evidence="2">
    <location>
        <begin position="158"/>
        <end position="272"/>
    </location>
</feature>
<evidence type="ECO:0000313" key="5">
    <source>
        <dbReference type="RefSeq" id="XP_037899484.1"/>
    </source>
</evidence>
<accession>A0A9C5ZM77</accession>
<dbReference type="Proteomes" id="UP000092443">
    <property type="component" value="Unplaced"/>
</dbReference>
<feature type="compositionally biased region" description="Acidic residues" evidence="2">
    <location>
        <begin position="247"/>
        <end position="258"/>
    </location>
</feature>
<evidence type="ECO:0000256" key="2">
    <source>
        <dbReference type="SAM" id="MobiDB-lite"/>
    </source>
</evidence>
<dbReference type="GeneID" id="119644023"/>
<evidence type="ECO:0000256" key="3">
    <source>
        <dbReference type="SAM" id="SignalP"/>
    </source>
</evidence>
<feature type="compositionally biased region" description="Acidic residues" evidence="2">
    <location>
        <begin position="179"/>
        <end position="196"/>
    </location>
</feature>